<comment type="caution">
    <text evidence="4">The sequence shown here is derived from an EMBL/GenBank/DDBJ whole genome shotgun (WGS) entry which is preliminary data.</text>
</comment>
<feature type="region of interest" description="Disordered" evidence="2">
    <location>
        <begin position="164"/>
        <end position="228"/>
    </location>
</feature>
<organism evidence="4 5">
    <name type="scientific">Syncephalastrum racemosum</name>
    <name type="common">Filamentous fungus</name>
    <dbReference type="NCBI Taxonomy" id="13706"/>
    <lineage>
        <taxon>Eukaryota</taxon>
        <taxon>Fungi</taxon>
        <taxon>Fungi incertae sedis</taxon>
        <taxon>Mucoromycota</taxon>
        <taxon>Mucoromycotina</taxon>
        <taxon>Mucoromycetes</taxon>
        <taxon>Mucorales</taxon>
        <taxon>Syncephalastraceae</taxon>
        <taxon>Syncephalastrum</taxon>
    </lineage>
</organism>
<evidence type="ECO:0000256" key="2">
    <source>
        <dbReference type="SAM" id="MobiDB-lite"/>
    </source>
</evidence>
<keyword evidence="5" id="KW-1185">Reference proteome</keyword>
<feature type="region of interest" description="Disordered" evidence="2">
    <location>
        <begin position="294"/>
        <end position="319"/>
    </location>
</feature>
<dbReference type="EMBL" id="MCGN01000007">
    <property type="protein sequence ID" value="ORY94922.1"/>
    <property type="molecule type" value="Genomic_DNA"/>
</dbReference>
<evidence type="ECO:0000313" key="5">
    <source>
        <dbReference type="Proteomes" id="UP000242180"/>
    </source>
</evidence>
<dbReference type="Proteomes" id="UP000242180">
    <property type="component" value="Unassembled WGS sequence"/>
</dbReference>
<dbReference type="STRING" id="13706.A0A1X2H8N2"/>
<feature type="compositionally biased region" description="Pro residues" evidence="2">
    <location>
        <begin position="300"/>
        <end position="319"/>
    </location>
</feature>
<dbReference type="OrthoDB" id="73680at2759"/>
<dbReference type="GO" id="GO:0005769">
    <property type="term" value="C:early endosome"/>
    <property type="evidence" value="ECO:0007669"/>
    <property type="project" value="TreeGrafter"/>
</dbReference>
<feature type="region of interest" description="Disordered" evidence="2">
    <location>
        <begin position="254"/>
        <end position="280"/>
    </location>
</feature>
<dbReference type="AlphaFoldDB" id="A0A1X2H8N2"/>
<dbReference type="InterPro" id="IPR011993">
    <property type="entry name" value="PH-like_dom_sf"/>
</dbReference>
<feature type="compositionally biased region" description="Polar residues" evidence="2">
    <location>
        <begin position="195"/>
        <end position="228"/>
    </location>
</feature>
<dbReference type="GO" id="GO:0007032">
    <property type="term" value="P:endosome organization"/>
    <property type="evidence" value="ECO:0007669"/>
    <property type="project" value="TreeGrafter"/>
</dbReference>
<dbReference type="InterPro" id="IPR045188">
    <property type="entry name" value="Boi1/Boi2-like"/>
</dbReference>
<protein>
    <recommendedName>
        <fullName evidence="3">PH domain-containing protein</fullName>
    </recommendedName>
</protein>
<dbReference type="Pfam" id="PF00169">
    <property type="entry name" value="PH"/>
    <property type="match status" value="1"/>
</dbReference>
<dbReference type="GO" id="GO:0005829">
    <property type="term" value="C:cytosol"/>
    <property type="evidence" value="ECO:0007669"/>
    <property type="project" value="GOC"/>
</dbReference>
<evidence type="ECO:0000259" key="3">
    <source>
        <dbReference type="PROSITE" id="PS50003"/>
    </source>
</evidence>
<dbReference type="PANTHER" id="PTHR22902:SF27">
    <property type="entry name" value="PLECKSTRIN HOMOLOGY DOMAIN-CONTAINING FAMILY A MEMBER 3"/>
    <property type="match status" value="1"/>
</dbReference>
<dbReference type="GO" id="GO:0042147">
    <property type="term" value="P:retrograde transport, endosome to Golgi"/>
    <property type="evidence" value="ECO:0007669"/>
    <property type="project" value="TreeGrafter"/>
</dbReference>
<dbReference type="SUPFAM" id="SSF50729">
    <property type="entry name" value="PH domain-like"/>
    <property type="match status" value="1"/>
</dbReference>
<dbReference type="GO" id="GO:0055037">
    <property type="term" value="C:recycling endosome"/>
    <property type="evidence" value="ECO:0007669"/>
    <property type="project" value="TreeGrafter"/>
</dbReference>
<proteinExistence type="predicted"/>
<dbReference type="InterPro" id="IPR001849">
    <property type="entry name" value="PH_domain"/>
</dbReference>
<keyword evidence="1" id="KW-0597">Phosphoprotein</keyword>
<reference evidence="4 5" key="1">
    <citation type="submission" date="2016-07" db="EMBL/GenBank/DDBJ databases">
        <title>Pervasive Adenine N6-methylation of Active Genes in Fungi.</title>
        <authorList>
            <consortium name="DOE Joint Genome Institute"/>
            <person name="Mondo S.J."/>
            <person name="Dannebaum R.O."/>
            <person name="Kuo R.C."/>
            <person name="Labutti K."/>
            <person name="Haridas S."/>
            <person name="Kuo A."/>
            <person name="Salamov A."/>
            <person name="Ahrendt S.R."/>
            <person name="Lipzen A."/>
            <person name="Sullivan W."/>
            <person name="Andreopoulos W.B."/>
            <person name="Clum A."/>
            <person name="Lindquist E."/>
            <person name="Daum C."/>
            <person name="Ramamoorthy G.K."/>
            <person name="Gryganskyi A."/>
            <person name="Culley D."/>
            <person name="Magnuson J.K."/>
            <person name="James T.Y."/>
            <person name="O'Malley M.A."/>
            <person name="Stajich J.E."/>
            <person name="Spatafora J.W."/>
            <person name="Visel A."/>
            <person name="Grigoriev I.V."/>
        </authorList>
    </citation>
    <scope>NUCLEOTIDE SEQUENCE [LARGE SCALE GENOMIC DNA]</scope>
    <source>
        <strain evidence="4 5">NRRL 2496</strain>
    </source>
</reference>
<dbReference type="SMART" id="SM00233">
    <property type="entry name" value="PH"/>
    <property type="match status" value="1"/>
</dbReference>
<dbReference type="GO" id="GO:0005802">
    <property type="term" value="C:trans-Golgi network"/>
    <property type="evidence" value="ECO:0007669"/>
    <property type="project" value="TreeGrafter"/>
</dbReference>
<accession>A0A1X2H8N2</accession>
<dbReference type="PROSITE" id="PS50003">
    <property type="entry name" value="PH_DOMAIN"/>
    <property type="match status" value="1"/>
</dbReference>
<feature type="domain" description="PH" evidence="3">
    <location>
        <begin position="19"/>
        <end position="119"/>
    </location>
</feature>
<dbReference type="InParanoid" id="A0A1X2H8N2"/>
<gene>
    <name evidence="4" type="ORF">BCR43DRAFT_494820</name>
</gene>
<dbReference type="OMA" id="KGHWIPM"/>
<name>A0A1X2H8N2_SYNRA</name>
<feature type="compositionally biased region" description="Polar residues" evidence="2">
    <location>
        <begin position="167"/>
        <end position="176"/>
    </location>
</feature>
<dbReference type="Gene3D" id="2.30.29.30">
    <property type="entry name" value="Pleckstrin-homology domain (PH domain)/Phosphotyrosine-binding domain (PTB)"/>
    <property type="match status" value="1"/>
</dbReference>
<evidence type="ECO:0000256" key="1">
    <source>
        <dbReference type="ARBA" id="ARBA00022553"/>
    </source>
</evidence>
<dbReference type="PANTHER" id="PTHR22902">
    <property type="entry name" value="SESQUIPEDALIAN"/>
    <property type="match status" value="1"/>
</dbReference>
<dbReference type="GO" id="GO:0001881">
    <property type="term" value="P:receptor recycling"/>
    <property type="evidence" value="ECO:0007669"/>
    <property type="project" value="TreeGrafter"/>
</dbReference>
<evidence type="ECO:0000313" key="4">
    <source>
        <dbReference type="EMBL" id="ORY94922.1"/>
    </source>
</evidence>
<sequence>MIGGTSFVSIHTQHSRPHQIHHHGWLHKLSWLSLRSPWRHRFFVLHGNELCYYKHPNDSKPSGTIALKHYNRVSRHPIKESPHAFRIESDCKHHRTQVLFADNDDDSRRWIELLQTLVEGAPSSPHACSPPSSNLAATMTTASVVTESGSVLDKWLERLDLQDEPQNHTSNTSQHDSGLPSLDAYRTSSSSSSSLQNPQQPQAFRSTDSLDSSASEQSPATSYSSSFGNAYRGTGVLAQAFAQSRIQRRVTMGSHNPASDKLQTHKHPHRVSTPVVEEDQDWELFHFEPDEHRIMQAIPPSSPPPKAPLPPPPRQHSRD</sequence>